<accession>A0ABM7ITP6</accession>
<gene>
    <name evidence="1" type="ORF">MBOE_18090</name>
</gene>
<name>A0ABM7ITP6_9MYCO</name>
<dbReference type="EMBL" id="AP022579">
    <property type="protein sequence ID" value="BBX90160.1"/>
    <property type="molecule type" value="Genomic_DNA"/>
</dbReference>
<dbReference type="Proteomes" id="UP000466683">
    <property type="component" value="Chromosome"/>
</dbReference>
<sequence>MAGTQTAAYFPSSKGVCVSNKFYKIGNQMARITSILRVNTLAAALGGSAVVAMGVIAATMGGAPEGPATVVSGGSMTLGETTTVTYTGTIAPAVAAPAVKAPPYGGSGG</sequence>
<proteinExistence type="predicted"/>
<evidence type="ECO:0000313" key="1">
    <source>
        <dbReference type="EMBL" id="BBX90160.1"/>
    </source>
</evidence>
<protein>
    <submittedName>
        <fullName evidence="1">Uncharacterized protein</fullName>
    </submittedName>
</protein>
<evidence type="ECO:0000313" key="2">
    <source>
        <dbReference type="Proteomes" id="UP000466683"/>
    </source>
</evidence>
<organism evidence="1 2">
    <name type="scientific">Mycolicibacterium boenickei</name>
    <dbReference type="NCBI Taxonomy" id="146017"/>
    <lineage>
        <taxon>Bacteria</taxon>
        <taxon>Bacillati</taxon>
        <taxon>Actinomycetota</taxon>
        <taxon>Actinomycetes</taxon>
        <taxon>Mycobacteriales</taxon>
        <taxon>Mycobacteriaceae</taxon>
        <taxon>Mycolicibacterium</taxon>
    </lineage>
</organism>
<keyword evidence="2" id="KW-1185">Reference proteome</keyword>
<reference evidence="1 2" key="1">
    <citation type="journal article" date="2019" name="Emerg. Microbes Infect.">
        <title>Comprehensive subspecies identification of 175 nontuberculous mycobacteria species based on 7547 genomic profiles.</title>
        <authorList>
            <person name="Matsumoto Y."/>
            <person name="Kinjo T."/>
            <person name="Motooka D."/>
            <person name="Nabeya D."/>
            <person name="Jung N."/>
            <person name="Uechi K."/>
            <person name="Horii T."/>
            <person name="Iida T."/>
            <person name="Fujita J."/>
            <person name="Nakamura S."/>
        </authorList>
    </citation>
    <scope>NUCLEOTIDE SEQUENCE [LARGE SCALE GENOMIC DNA]</scope>
    <source>
        <strain evidence="1 2">JCM 15653</strain>
    </source>
</reference>